<evidence type="ECO:0000256" key="2">
    <source>
        <dbReference type="ARBA" id="ARBA00022692"/>
    </source>
</evidence>
<keyword evidence="3 6" id="KW-1133">Transmembrane helix</keyword>
<evidence type="ECO:0000313" key="9">
    <source>
        <dbReference type="Proteomes" id="UP000034849"/>
    </source>
</evidence>
<dbReference type="InterPro" id="IPR028055">
    <property type="entry name" value="YidC/Oxa/ALB_C"/>
</dbReference>
<comment type="caution">
    <text evidence="8">The sequence shown here is derived from an EMBL/GenBank/DDBJ whole genome shotgun (WGS) entry which is preliminary data.</text>
</comment>
<feature type="transmembrane region" description="Helical" evidence="6">
    <location>
        <begin position="108"/>
        <end position="129"/>
    </location>
</feature>
<feature type="transmembrane region" description="Helical" evidence="6">
    <location>
        <begin position="197"/>
        <end position="214"/>
    </location>
</feature>
<reference evidence="8 9" key="1">
    <citation type="journal article" date="2015" name="Nature">
        <title>rRNA introns, odd ribosomes, and small enigmatic genomes across a large radiation of phyla.</title>
        <authorList>
            <person name="Brown C.T."/>
            <person name="Hug L.A."/>
            <person name="Thomas B.C."/>
            <person name="Sharon I."/>
            <person name="Castelle C.J."/>
            <person name="Singh A."/>
            <person name="Wilkins M.J."/>
            <person name="Williams K.H."/>
            <person name="Banfield J.F."/>
        </authorList>
    </citation>
    <scope>NUCLEOTIDE SEQUENCE [LARGE SCALE GENOMIC DNA]</scope>
</reference>
<comment type="similarity">
    <text evidence="5">Belongs to the OXA1/ALB3/YidC family.</text>
</comment>
<dbReference type="AlphaFoldDB" id="A0A0G0GE28"/>
<evidence type="ECO:0000256" key="4">
    <source>
        <dbReference type="ARBA" id="ARBA00023136"/>
    </source>
</evidence>
<feature type="transmembrane region" description="Helical" evidence="6">
    <location>
        <begin position="42"/>
        <end position="64"/>
    </location>
</feature>
<evidence type="ECO:0000256" key="5">
    <source>
        <dbReference type="RuleBase" id="RU003945"/>
    </source>
</evidence>
<protein>
    <submittedName>
        <fullName evidence="8">Membrane protein insertase YidC</fullName>
    </submittedName>
</protein>
<evidence type="ECO:0000259" key="7">
    <source>
        <dbReference type="Pfam" id="PF02096"/>
    </source>
</evidence>
<organism evidence="8 9">
    <name type="scientific">Candidatus Magasanikbacteria bacterium GW2011_GWC2_37_14</name>
    <dbReference type="NCBI Taxonomy" id="1619046"/>
    <lineage>
        <taxon>Bacteria</taxon>
        <taxon>Candidatus Magasanikiibacteriota</taxon>
    </lineage>
</organism>
<dbReference type="GO" id="GO:0005886">
    <property type="term" value="C:plasma membrane"/>
    <property type="evidence" value="ECO:0007669"/>
    <property type="project" value="TreeGrafter"/>
</dbReference>
<evidence type="ECO:0000256" key="1">
    <source>
        <dbReference type="ARBA" id="ARBA00004141"/>
    </source>
</evidence>
<feature type="domain" description="Membrane insertase YidC/Oxa/ALB C-terminal" evidence="7">
    <location>
        <begin position="44"/>
        <end position="234"/>
    </location>
</feature>
<accession>A0A0G0GE28</accession>
<dbReference type="STRING" id="1619046.US42_C0001G0083"/>
<dbReference type="GO" id="GO:0051205">
    <property type="term" value="P:protein insertion into membrane"/>
    <property type="evidence" value="ECO:0007669"/>
    <property type="project" value="TreeGrafter"/>
</dbReference>
<dbReference type="Proteomes" id="UP000034849">
    <property type="component" value="Unassembled WGS sequence"/>
</dbReference>
<feature type="transmembrane region" description="Helical" evidence="6">
    <location>
        <begin position="167"/>
        <end position="185"/>
    </location>
</feature>
<keyword evidence="2 5" id="KW-0812">Transmembrane</keyword>
<dbReference type="InterPro" id="IPR001708">
    <property type="entry name" value="YidC/ALB3/OXA1/COX18"/>
</dbReference>
<keyword evidence="4 6" id="KW-0472">Membrane</keyword>
<evidence type="ECO:0000313" key="8">
    <source>
        <dbReference type="EMBL" id="KKQ28232.1"/>
    </source>
</evidence>
<proteinExistence type="inferred from homology"/>
<dbReference type="GO" id="GO:0032977">
    <property type="term" value="F:membrane insertase activity"/>
    <property type="evidence" value="ECO:0007669"/>
    <property type="project" value="InterPro"/>
</dbReference>
<evidence type="ECO:0000256" key="3">
    <source>
        <dbReference type="ARBA" id="ARBA00022989"/>
    </source>
</evidence>
<gene>
    <name evidence="8" type="ORF">US42_C0001G0083</name>
</gene>
<feature type="transmembrane region" description="Helical" evidence="6">
    <location>
        <begin position="220"/>
        <end position="240"/>
    </location>
</feature>
<dbReference type="Pfam" id="PF02096">
    <property type="entry name" value="60KD_IMP"/>
    <property type="match status" value="1"/>
</dbReference>
<name>A0A0G0GE28_9BACT</name>
<evidence type="ECO:0000256" key="6">
    <source>
        <dbReference type="SAM" id="Phobius"/>
    </source>
</evidence>
<dbReference type="PANTHER" id="PTHR12428:SF65">
    <property type="entry name" value="CYTOCHROME C OXIDASE ASSEMBLY PROTEIN COX18, MITOCHONDRIAL"/>
    <property type="match status" value="1"/>
</dbReference>
<sequence>MLFFGFFAILVASMFINLWNDFLYQPVFNFLIWIYNNWTDQNLGWAVVYLTIVLRMVLLPFTLVTEKTKTKNDEIDAQVKQIEKDHRDDPVKKKEELRRLFKKRKTSPWSTVVVLGVQILVLVLLYQVFLRGITGEKILRILYPFMDFPGQINVMFYGFNLGETRTIIWPGITALYLLLEIYLDYRKQKFNLTKSDLAYFILFPAFSFLALWFLPMVKSLFILTTMTFSVIISQFSKVLFKEKKTVAKHH</sequence>
<comment type="subcellular location">
    <subcellularLocation>
        <location evidence="1 5">Membrane</location>
        <topology evidence="1 5">Multi-pass membrane protein</topology>
    </subcellularLocation>
</comment>
<dbReference type="PANTHER" id="PTHR12428">
    <property type="entry name" value="OXA1"/>
    <property type="match status" value="1"/>
</dbReference>
<dbReference type="EMBL" id="LBSX01000001">
    <property type="protein sequence ID" value="KKQ28232.1"/>
    <property type="molecule type" value="Genomic_DNA"/>
</dbReference>